<sequence length="383" mass="42270">MLLLTDSYRPTVNGVVASIEELHRGLVEAGHEVRVLTVGPTRRTTFDGEVYRLPSLDASHIYPHARLGRPVDRGLFADLVAWRPEILHSHTEFAAFWWARRLANRLTVPHVHTYHTLYADYTHYFFPHERAGRALCARFARGTLNRTDLVIAPTAKIQDLLHGYGVRAPVRVVPTGIDLTRFTPGPGSADLRASLDLAPGVPVVLSLGRLAVEKRTAEVIDLLASVDEPWQLVVAGDGPQAGALRRQVDRLGLTPRVRFVGAIEPTRVPEFYRLADVFVSGSRSETQGLTYLEALASGVPVLCRDDPSVDGVVVDGHNGRRYQTPEEFTRTLRDLLHDAGLRRRWSEGAVQTAAGFGRDTFVDAICAAYDRARGPVGTARWAA</sequence>
<keyword evidence="7" id="KW-1185">Reference proteome</keyword>
<reference evidence="6 7" key="1">
    <citation type="submission" date="2018-07" db="EMBL/GenBank/DDBJ databases">
        <title>Complete genome sequencing of Ornithinimicrobium sp. AMA3305.</title>
        <authorList>
            <person name="Bae J.-W."/>
        </authorList>
    </citation>
    <scope>NUCLEOTIDE SEQUENCE [LARGE SCALE GENOMIC DNA]</scope>
    <source>
        <strain evidence="6 7">AMA3305</strain>
    </source>
</reference>
<dbReference type="SUPFAM" id="SSF53756">
    <property type="entry name" value="UDP-Glycosyltransferase/glycogen phosphorylase"/>
    <property type="match status" value="1"/>
</dbReference>
<evidence type="ECO:0000256" key="3">
    <source>
        <dbReference type="ARBA" id="ARBA00022679"/>
    </source>
</evidence>
<dbReference type="OrthoDB" id="9802525at2"/>
<evidence type="ECO:0000313" key="6">
    <source>
        <dbReference type="EMBL" id="AXH98169.1"/>
    </source>
</evidence>
<keyword evidence="3 6" id="KW-0808">Transferase</keyword>
<evidence type="ECO:0000256" key="2">
    <source>
        <dbReference type="ARBA" id="ARBA00022676"/>
    </source>
</evidence>
<keyword evidence="2" id="KW-0328">Glycosyltransferase</keyword>
<dbReference type="KEGG" id="orn:DV701_15600"/>
<dbReference type="Pfam" id="PF00534">
    <property type="entry name" value="Glycos_transf_1"/>
    <property type="match status" value="1"/>
</dbReference>
<protein>
    <recommendedName>
        <fullName evidence="1">D-inositol 3-phosphate glycosyltransferase</fullName>
    </recommendedName>
</protein>
<feature type="domain" description="Glycosyl transferase family 1" evidence="4">
    <location>
        <begin position="191"/>
        <end position="349"/>
    </location>
</feature>
<dbReference type="Gene3D" id="3.40.50.2000">
    <property type="entry name" value="Glycogen Phosphorylase B"/>
    <property type="match status" value="2"/>
</dbReference>
<gene>
    <name evidence="6" type="ORF">DV701_15600</name>
</gene>
<evidence type="ECO:0000313" key="7">
    <source>
        <dbReference type="Proteomes" id="UP000253790"/>
    </source>
</evidence>
<accession>A0A345NT11</accession>
<dbReference type="PANTHER" id="PTHR45947">
    <property type="entry name" value="SULFOQUINOVOSYL TRANSFERASE SQD2"/>
    <property type="match status" value="1"/>
</dbReference>
<feature type="domain" description="Glycosyltransferase subfamily 4-like N-terminal" evidence="5">
    <location>
        <begin position="12"/>
        <end position="181"/>
    </location>
</feature>
<evidence type="ECO:0000259" key="4">
    <source>
        <dbReference type="Pfam" id="PF00534"/>
    </source>
</evidence>
<organism evidence="6 7">
    <name type="scientific">Ornithinimicrobium avium</name>
    <dbReference type="NCBI Taxonomy" id="2283195"/>
    <lineage>
        <taxon>Bacteria</taxon>
        <taxon>Bacillati</taxon>
        <taxon>Actinomycetota</taxon>
        <taxon>Actinomycetes</taxon>
        <taxon>Micrococcales</taxon>
        <taxon>Ornithinimicrobiaceae</taxon>
        <taxon>Ornithinimicrobium</taxon>
    </lineage>
</organism>
<dbReference type="AlphaFoldDB" id="A0A345NT11"/>
<dbReference type="InterPro" id="IPR050194">
    <property type="entry name" value="Glycosyltransferase_grp1"/>
</dbReference>
<dbReference type="InterPro" id="IPR028098">
    <property type="entry name" value="Glyco_trans_4-like_N"/>
</dbReference>
<dbReference type="InterPro" id="IPR001296">
    <property type="entry name" value="Glyco_trans_1"/>
</dbReference>
<dbReference type="Proteomes" id="UP000253790">
    <property type="component" value="Chromosome"/>
</dbReference>
<dbReference type="GO" id="GO:0016758">
    <property type="term" value="F:hexosyltransferase activity"/>
    <property type="evidence" value="ECO:0007669"/>
    <property type="project" value="TreeGrafter"/>
</dbReference>
<proteinExistence type="predicted"/>
<evidence type="ECO:0000256" key="1">
    <source>
        <dbReference type="ARBA" id="ARBA00021292"/>
    </source>
</evidence>
<dbReference type="Pfam" id="PF13439">
    <property type="entry name" value="Glyco_transf_4"/>
    <property type="match status" value="1"/>
</dbReference>
<dbReference type="PANTHER" id="PTHR45947:SF3">
    <property type="entry name" value="SULFOQUINOVOSYL TRANSFERASE SQD2"/>
    <property type="match status" value="1"/>
</dbReference>
<evidence type="ECO:0000259" key="5">
    <source>
        <dbReference type="Pfam" id="PF13439"/>
    </source>
</evidence>
<name>A0A345NT11_9MICO</name>
<dbReference type="GO" id="GO:1901137">
    <property type="term" value="P:carbohydrate derivative biosynthetic process"/>
    <property type="evidence" value="ECO:0007669"/>
    <property type="project" value="UniProtKB-ARBA"/>
</dbReference>
<dbReference type="EMBL" id="CP031229">
    <property type="protein sequence ID" value="AXH98169.1"/>
    <property type="molecule type" value="Genomic_DNA"/>
</dbReference>